<accession>A0A9Q1C821</accession>
<dbReference type="InterPro" id="IPR036322">
    <property type="entry name" value="WD40_repeat_dom_sf"/>
</dbReference>
<dbReference type="PANTHER" id="PTHR19918">
    <property type="entry name" value="CELL DIVISION CYCLE 20 CDC20 FIZZY -RELATED"/>
    <property type="match status" value="1"/>
</dbReference>
<name>A0A9Q1C821_HOLLE</name>
<dbReference type="GO" id="GO:0031145">
    <property type="term" value="P:anaphase-promoting complex-dependent catabolic process"/>
    <property type="evidence" value="ECO:0007669"/>
    <property type="project" value="TreeGrafter"/>
</dbReference>
<dbReference type="OrthoDB" id="10263272at2759"/>
<dbReference type="CDD" id="cd00200">
    <property type="entry name" value="WD40"/>
    <property type="match status" value="1"/>
</dbReference>
<feature type="domain" description="CDC20/Fizzy WD40" evidence="15">
    <location>
        <begin position="192"/>
        <end position="485"/>
    </location>
</feature>
<evidence type="ECO:0000313" key="17">
    <source>
        <dbReference type="Proteomes" id="UP001152320"/>
    </source>
</evidence>
<comment type="function">
    <text evidence="12">Substrate-specific adapter of the anaphase promoting complex/cyclosome (APC/C) complex that confers substrate specificity by binding to substrates and targeting them to the APC/C complex for ubiquitination and degradation. Recognizes and binds the destruction box (D box) on protein substrates. Involved in the metaphase/anaphase transition of cell cycle. Is regulated by MAD2L1: in metaphase the MAD2L1-CDC20-APC/C ternary complex is inactive and in anaphase the CDC20-APC/C binary complex is active in degrading substrates. The CDC20-APC/C complex positively regulates the formation of synaptic vesicle clustering at active zone to the presynaptic membrane in postmitotic neurons. CDC20-APC/C-induced degradation of NEUROD2 induces presynaptic differentiation. The CDC20-APC/C complex promotes proper dilation formation and radial migration by degrading CCDC41.</text>
</comment>
<dbReference type="InterPro" id="IPR033010">
    <property type="entry name" value="Cdc20/Fizzy"/>
</dbReference>
<evidence type="ECO:0000256" key="4">
    <source>
        <dbReference type="ARBA" id="ARBA00022618"/>
    </source>
</evidence>
<evidence type="ECO:0000256" key="13">
    <source>
        <dbReference type="PROSITE-ProRule" id="PRU00221"/>
    </source>
</evidence>
<evidence type="ECO:0000256" key="3">
    <source>
        <dbReference type="ARBA" id="ARBA00022574"/>
    </source>
</evidence>
<dbReference type="InterPro" id="IPR001680">
    <property type="entry name" value="WD40_rpt"/>
</dbReference>
<keyword evidence="5" id="KW-0677">Repeat</keyword>
<evidence type="ECO:0000313" key="16">
    <source>
        <dbReference type="EMBL" id="KAJ8039890.1"/>
    </source>
</evidence>
<feature type="compositionally biased region" description="Basic residues" evidence="14">
    <location>
        <begin position="73"/>
        <end position="84"/>
    </location>
</feature>
<dbReference type="InterPro" id="IPR056150">
    <property type="entry name" value="WD40_CDC20-Fz"/>
</dbReference>
<evidence type="ECO:0000256" key="9">
    <source>
        <dbReference type="ARBA" id="ARBA00062231"/>
    </source>
</evidence>
<dbReference type="Gene3D" id="2.130.10.10">
    <property type="entry name" value="YVTN repeat-like/Quinoprotein amine dehydrogenase"/>
    <property type="match status" value="1"/>
</dbReference>
<evidence type="ECO:0000256" key="7">
    <source>
        <dbReference type="ARBA" id="ARBA00022786"/>
    </source>
</evidence>
<evidence type="ECO:0000256" key="14">
    <source>
        <dbReference type="SAM" id="MobiDB-lite"/>
    </source>
</evidence>
<comment type="subunit">
    <text evidence="9">Component of a complex with CDC20, CDC27, SPATC1 and TUBG1. Interacts with NEUROD2. Interacts with dimeric MAD2L1 in its closed conformation form. Interacts with BUB1B. The phosphorylated form interacts with APC/C. Interacts with NINL. May interact with MAD2L2. Interacts with CDK5RAP2. Interacts with SIRT2. Interacts with isoform 1 of NEK2. Interacts with HSF1 (via phosphorylated form); this interaction occurs in mitosis in a MAD2L1-dependent manner and prevents PLK1-stimulated degradation of HSF1 by blocking the recruitment of the SCF(BTRC) ubiquitin ligase complex. Interacts (via the N-terminal substrate-binding domain) with FBXO5. Interacts with CCNF. Interacts with USP22.</text>
</comment>
<keyword evidence="7" id="KW-0833">Ubl conjugation pathway</keyword>
<keyword evidence="4 16" id="KW-0132">Cell division</keyword>
<feature type="region of interest" description="Disordered" evidence="14">
    <location>
        <begin position="494"/>
        <end position="513"/>
    </location>
</feature>
<dbReference type="GO" id="GO:0010997">
    <property type="term" value="F:anaphase-promoting complex binding"/>
    <property type="evidence" value="ECO:0007669"/>
    <property type="project" value="InterPro"/>
</dbReference>
<keyword evidence="6" id="KW-0498">Mitosis</keyword>
<dbReference type="GO" id="GO:1990757">
    <property type="term" value="F:ubiquitin ligase activator activity"/>
    <property type="evidence" value="ECO:0007669"/>
    <property type="project" value="TreeGrafter"/>
</dbReference>
<feature type="region of interest" description="Disordered" evidence="14">
    <location>
        <begin position="62"/>
        <end position="94"/>
    </location>
</feature>
<evidence type="ECO:0000256" key="12">
    <source>
        <dbReference type="ARBA" id="ARBA00093365"/>
    </source>
</evidence>
<dbReference type="EMBL" id="JAIZAY010000006">
    <property type="protein sequence ID" value="KAJ8039890.1"/>
    <property type="molecule type" value="Genomic_DNA"/>
</dbReference>
<dbReference type="GO" id="GO:0005680">
    <property type="term" value="C:anaphase-promoting complex"/>
    <property type="evidence" value="ECO:0007669"/>
    <property type="project" value="TreeGrafter"/>
</dbReference>
<evidence type="ECO:0000256" key="10">
    <source>
        <dbReference type="ARBA" id="ARBA00070718"/>
    </source>
</evidence>
<dbReference type="InterPro" id="IPR015943">
    <property type="entry name" value="WD40/YVTN_repeat-like_dom_sf"/>
</dbReference>
<comment type="caution">
    <text evidence="16">The sequence shown here is derived from an EMBL/GenBank/DDBJ whole genome shotgun (WGS) entry which is preliminary data.</text>
</comment>
<feature type="repeat" description="WD" evidence="13">
    <location>
        <begin position="238"/>
        <end position="279"/>
    </location>
</feature>
<reference evidence="16" key="1">
    <citation type="submission" date="2021-10" db="EMBL/GenBank/DDBJ databases">
        <title>Tropical sea cucumber genome reveals ecological adaptation and Cuvierian tubules defense mechanism.</title>
        <authorList>
            <person name="Chen T."/>
        </authorList>
    </citation>
    <scope>NUCLEOTIDE SEQUENCE</scope>
    <source>
        <strain evidence="16">Nanhai2018</strain>
        <tissue evidence="16">Muscle</tissue>
    </source>
</reference>
<protein>
    <recommendedName>
        <fullName evidence="10">Cell division cycle protein 20 homolog</fullName>
    </recommendedName>
    <alternativeName>
        <fullName evidence="11">p55CDC</fullName>
    </alternativeName>
</protein>
<evidence type="ECO:0000256" key="2">
    <source>
        <dbReference type="ARBA" id="ARBA00006445"/>
    </source>
</evidence>
<evidence type="ECO:0000256" key="1">
    <source>
        <dbReference type="ARBA" id="ARBA00004906"/>
    </source>
</evidence>
<dbReference type="PANTHER" id="PTHR19918:SF8">
    <property type="entry name" value="FI02843P"/>
    <property type="match status" value="1"/>
</dbReference>
<dbReference type="GO" id="GO:1905786">
    <property type="term" value="P:positive regulation of anaphase-promoting complex-dependent catabolic process"/>
    <property type="evidence" value="ECO:0007669"/>
    <property type="project" value="TreeGrafter"/>
</dbReference>
<evidence type="ECO:0000256" key="6">
    <source>
        <dbReference type="ARBA" id="ARBA00022776"/>
    </source>
</evidence>
<comment type="pathway">
    <text evidence="1">Protein modification; protein ubiquitination.</text>
</comment>
<keyword evidence="8" id="KW-0131">Cell cycle</keyword>
<organism evidence="16 17">
    <name type="scientific">Holothuria leucospilota</name>
    <name type="common">Black long sea cucumber</name>
    <name type="synonym">Mertensiothuria leucospilota</name>
    <dbReference type="NCBI Taxonomy" id="206669"/>
    <lineage>
        <taxon>Eukaryota</taxon>
        <taxon>Metazoa</taxon>
        <taxon>Echinodermata</taxon>
        <taxon>Eleutherozoa</taxon>
        <taxon>Echinozoa</taxon>
        <taxon>Holothuroidea</taxon>
        <taxon>Aspidochirotacea</taxon>
        <taxon>Aspidochirotida</taxon>
        <taxon>Holothuriidae</taxon>
        <taxon>Holothuria</taxon>
    </lineage>
</organism>
<sequence length="513" mass="56401">MSHLGEDVGRLLCLDGNTGGPAMRWQRKATEVTSCNNSMNVSMNKSLNRSHNASAIGSPMRALNQSLGGSKTPGKKTPGKKSKTPTRTPSGDRFIANRSTTDFEVGNFKMLNDLKIEDEDVLSPSKLEYRRVMNENLNGHAMNSKILSFKQAVPSAPEGFQNNLKVLYSSTKTPGSTHKTTRHIPQVPERILDAPDIMDDYYLNLIDWSNGNLLAVALANNVYIWNATTGDIQQLLQLEGPDDYVSCVSYIPEGAYLAVGTSSGTVQLWDIEQSKKLRTMSGHAARVGSLSWNSYILSSGSRTGNIHHHDVRSADHHVATLSGHSQEVCGLRWSPDGRVLASGANDNLLNIWAASTSTDSSPLYSFTQHQAAVKALAWCPWQPSLLASGGGTADRHIRFWNVNNGTCINSVDTKSQVCSLLWNKEYKELVSGHGYAQNQIVIWKYPTMHRVTELLGHTARILHMCMSPDGSTVISAAADETLRLWKCFANDPHQKKKSAKPKMGSLTRVQNIR</sequence>
<keyword evidence="3 13" id="KW-0853">WD repeat</keyword>
<dbReference type="AlphaFoldDB" id="A0A9Q1C821"/>
<dbReference type="Pfam" id="PF24807">
    <property type="entry name" value="WD40_CDC20-Fz"/>
    <property type="match status" value="1"/>
</dbReference>
<evidence type="ECO:0000256" key="11">
    <source>
        <dbReference type="ARBA" id="ARBA00079207"/>
    </source>
</evidence>
<evidence type="ECO:0000256" key="5">
    <source>
        <dbReference type="ARBA" id="ARBA00022737"/>
    </source>
</evidence>
<evidence type="ECO:0000256" key="8">
    <source>
        <dbReference type="ARBA" id="ARBA00023306"/>
    </source>
</evidence>
<dbReference type="PROSITE" id="PS50294">
    <property type="entry name" value="WD_REPEATS_REGION"/>
    <property type="match status" value="3"/>
</dbReference>
<gene>
    <name evidence="16" type="ORF">HOLleu_14040</name>
</gene>
<comment type="similarity">
    <text evidence="2">Belongs to the WD repeat CDC20/Fizzy family.</text>
</comment>
<dbReference type="PROSITE" id="PS50082">
    <property type="entry name" value="WD_REPEATS_2"/>
    <property type="match status" value="3"/>
</dbReference>
<evidence type="ECO:0000259" key="15">
    <source>
        <dbReference type="Pfam" id="PF24807"/>
    </source>
</evidence>
<feature type="repeat" description="WD" evidence="13">
    <location>
        <begin position="321"/>
        <end position="362"/>
    </location>
</feature>
<dbReference type="GO" id="GO:0051301">
    <property type="term" value="P:cell division"/>
    <property type="evidence" value="ECO:0007669"/>
    <property type="project" value="UniProtKB-KW"/>
</dbReference>
<keyword evidence="17" id="KW-1185">Reference proteome</keyword>
<dbReference type="SMART" id="SM00320">
    <property type="entry name" value="WD40"/>
    <property type="match status" value="7"/>
</dbReference>
<feature type="repeat" description="WD" evidence="13">
    <location>
        <begin position="454"/>
        <end position="486"/>
    </location>
</feature>
<dbReference type="Proteomes" id="UP001152320">
    <property type="component" value="Chromosome 6"/>
</dbReference>
<proteinExistence type="inferred from homology"/>
<dbReference type="FunFam" id="2.130.10.10:FF:000224">
    <property type="entry name" value="cell division cycle protein 20 homolog"/>
    <property type="match status" value="1"/>
</dbReference>
<dbReference type="SUPFAM" id="SSF50978">
    <property type="entry name" value="WD40 repeat-like"/>
    <property type="match status" value="1"/>
</dbReference>